<sequence length="76" mass="8487">MLHTIPSKFRVRSLNNGALQIESNADVVLYLYDTKGKMAQKIEAPTGSSIVKLSVPAGIYIVRNVQTKEKLRVMVR</sequence>
<accession>A0A806KH16</accession>
<organism evidence="1">
    <name type="scientific">uncultured bacterium contig00266</name>
    <dbReference type="NCBI Taxonomy" id="1181616"/>
    <lineage>
        <taxon>Bacteria</taxon>
        <taxon>environmental samples</taxon>
    </lineage>
</organism>
<dbReference type="NCBIfam" id="TIGR04183">
    <property type="entry name" value="Por_Secre_tail"/>
    <property type="match status" value="1"/>
</dbReference>
<dbReference type="AlphaFoldDB" id="A0A806KH16"/>
<dbReference type="EMBL" id="JQ844258">
    <property type="protein sequence ID" value="AGS53887.1"/>
    <property type="molecule type" value="Genomic_DNA"/>
</dbReference>
<evidence type="ECO:0000313" key="1">
    <source>
        <dbReference type="EMBL" id="AGS53887.1"/>
    </source>
</evidence>
<name>A0A806KH16_9BACT</name>
<proteinExistence type="predicted"/>
<evidence type="ECO:0008006" key="2">
    <source>
        <dbReference type="Google" id="ProtNLM"/>
    </source>
</evidence>
<protein>
    <recommendedName>
        <fullName evidence="2">Secretion system C-terminal sorting domain-containing protein</fullName>
    </recommendedName>
</protein>
<reference evidence="1" key="1">
    <citation type="submission" date="2012-03" db="EMBL/GenBank/DDBJ databases">
        <title>Functional metagenomics reveals considerable lignocellulase gene clusters in the gut microbiome of a wood-feeding higher termite.</title>
        <authorList>
            <person name="Liu N."/>
        </authorList>
    </citation>
    <scope>NUCLEOTIDE SEQUENCE</scope>
</reference>
<dbReference type="InterPro" id="IPR026444">
    <property type="entry name" value="Secre_tail"/>
</dbReference>